<dbReference type="EMBL" id="JBHUNE010000009">
    <property type="protein sequence ID" value="MFD2759150.1"/>
    <property type="molecule type" value="Genomic_DNA"/>
</dbReference>
<name>A0ABW5V0C0_9MICO</name>
<evidence type="ECO:0000313" key="1">
    <source>
        <dbReference type="EMBL" id="MFD2759150.1"/>
    </source>
</evidence>
<protein>
    <recommendedName>
        <fullName evidence="3">SAF domain-containing protein</fullName>
    </recommendedName>
</protein>
<evidence type="ECO:0008006" key="3">
    <source>
        <dbReference type="Google" id="ProtNLM"/>
    </source>
</evidence>
<evidence type="ECO:0000313" key="2">
    <source>
        <dbReference type="Proteomes" id="UP001597492"/>
    </source>
</evidence>
<dbReference type="Proteomes" id="UP001597492">
    <property type="component" value="Unassembled WGS sequence"/>
</dbReference>
<keyword evidence="2" id="KW-1185">Reference proteome</keyword>
<gene>
    <name evidence="1" type="ORF">ACFSW7_12270</name>
</gene>
<proteinExistence type="predicted"/>
<dbReference type="RefSeq" id="WP_026339717.1">
    <property type="nucleotide sequence ID" value="NZ_JBHUNE010000009.1"/>
</dbReference>
<reference evidence="2" key="1">
    <citation type="journal article" date="2019" name="Int. J. Syst. Evol. Microbiol.">
        <title>The Global Catalogue of Microorganisms (GCM) 10K type strain sequencing project: providing services to taxonomists for standard genome sequencing and annotation.</title>
        <authorList>
            <consortium name="The Broad Institute Genomics Platform"/>
            <consortium name="The Broad Institute Genome Sequencing Center for Infectious Disease"/>
            <person name="Wu L."/>
            <person name="Ma J."/>
        </authorList>
    </citation>
    <scope>NUCLEOTIDE SEQUENCE [LARGE SCALE GENOMIC DNA]</scope>
    <source>
        <strain evidence="2">TISTR 1514</strain>
    </source>
</reference>
<accession>A0ABW5V0C0</accession>
<comment type="caution">
    <text evidence="1">The sequence shown here is derived from an EMBL/GenBank/DDBJ whole genome shotgun (WGS) entry which is preliminary data.</text>
</comment>
<sequence length="202" mass="20564">MAVGARRRIDPRLVIGIVLVLGSIAGVVGIVQAAAQTTTVYAVKSAVAAGDALSADALTPVEVSAATPTDLYLTEVGDGDFIATRPIGAGELVPLTALGDADTSMAAVVVTIPGELPAGVTTGSTVELWSASPGERMGTYSAPTVIVAEAQVVRVIESDDFVATSQVDVELRIPDSEISTVMSATSNGARLQLVPLHDRVRG</sequence>
<organism evidence="1 2">
    <name type="scientific">Gulosibacter faecalis</name>
    <dbReference type="NCBI Taxonomy" id="272240"/>
    <lineage>
        <taxon>Bacteria</taxon>
        <taxon>Bacillati</taxon>
        <taxon>Actinomycetota</taxon>
        <taxon>Actinomycetes</taxon>
        <taxon>Micrococcales</taxon>
        <taxon>Microbacteriaceae</taxon>
        <taxon>Gulosibacter</taxon>
    </lineage>
</organism>